<reference evidence="2 3" key="1">
    <citation type="submission" date="2018-03" db="EMBL/GenBank/DDBJ databases">
        <title>Genomic Encyclopedia of Archaeal and Bacterial Type Strains, Phase II (KMG-II): from individual species to whole genera.</title>
        <authorList>
            <person name="Goeker M."/>
        </authorList>
    </citation>
    <scope>NUCLEOTIDE SEQUENCE [LARGE SCALE GENOMIC DNA]</scope>
    <source>
        <strain evidence="2 3">DSM 45601</strain>
    </source>
</reference>
<dbReference type="Proteomes" id="UP000237846">
    <property type="component" value="Unassembled WGS sequence"/>
</dbReference>
<sequence>MNDIQWHKSIYSGSGGSCVEVAEGPTVLVRDTKNRDQGHLAIPAAEWARFIEHVKTAH</sequence>
<evidence type="ECO:0000259" key="1">
    <source>
        <dbReference type="Pfam" id="PF04149"/>
    </source>
</evidence>
<dbReference type="RefSeq" id="WP_106250066.1">
    <property type="nucleotide sequence ID" value="NZ_PVZC01000007.1"/>
</dbReference>
<dbReference type="AlphaFoldDB" id="A0A2T0PYQ6"/>
<dbReference type="InterPro" id="IPR007278">
    <property type="entry name" value="DUF397"/>
</dbReference>
<organism evidence="2 3">
    <name type="scientific">Allonocardiopsis opalescens</name>
    <dbReference type="NCBI Taxonomy" id="1144618"/>
    <lineage>
        <taxon>Bacteria</taxon>
        <taxon>Bacillati</taxon>
        <taxon>Actinomycetota</taxon>
        <taxon>Actinomycetes</taxon>
        <taxon>Streptosporangiales</taxon>
        <taxon>Allonocardiopsis</taxon>
    </lineage>
</organism>
<evidence type="ECO:0000313" key="2">
    <source>
        <dbReference type="EMBL" id="PRX96676.1"/>
    </source>
</evidence>
<feature type="domain" description="DUF397" evidence="1">
    <location>
        <begin position="5"/>
        <end position="55"/>
    </location>
</feature>
<evidence type="ECO:0000313" key="3">
    <source>
        <dbReference type="Proteomes" id="UP000237846"/>
    </source>
</evidence>
<protein>
    <submittedName>
        <fullName evidence="2">Uncharacterized protein DUF397</fullName>
    </submittedName>
</protein>
<dbReference type="Pfam" id="PF04149">
    <property type="entry name" value="DUF397"/>
    <property type="match status" value="1"/>
</dbReference>
<keyword evidence="3" id="KW-1185">Reference proteome</keyword>
<dbReference type="EMBL" id="PVZC01000007">
    <property type="protein sequence ID" value="PRX96676.1"/>
    <property type="molecule type" value="Genomic_DNA"/>
</dbReference>
<comment type="caution">
    <text evidence="2">The sequence shown here is derived from an EMBL/GenBank/DDBJ whole genome shotgun (WGS) entry which is preliminary data.</text>
</comment>
<accession>A0A2T0PYQ6</accession>
<proteinExistence type="predicted"/>
<gene>
    <name evidence="2" type="ORF">CLV72_107199</name>
</gene>
<dbReference type="OrthoDB" id="4562195at2"/>
<name>A0A2T0PYQ6_9ACTN</name>